<organism evidence="1 2">
    <name type="scientific">Eumeta variegata</name>
    <name type="common">Bagworm moth</name>
    <name type="synonym">Eumeta japonica</name>
    <dbReference type="NCBI Taxonomy" id="151549"/>
    <lineage>
        <taxon>Eukaryota</taxon>
        <taxon>Metazoa</taxon>
        <taxon>Ecdysozoa</taxon>
        <taxon>Arthropoda</taxon>
        <taxon>Hexapoda</taxon>
        <taxon>Insecta</taxon>
        <taxon>Pterygota</taxon>
        <taxon>Neoptera</taxon>
        <taxon>Endopterygota</taxon>
        <taxon>Lepidoptera</taxon>
        <taxon>Glossata</taxon>
        <taxon>Ditrysia</taxon>
        <taxon>Tineoidea</taxon>
        <taxon>Psychidae</taxon>
        <taxon>Oiketicinae</taxon>
        <taxon>Eumeta</taxon>
    </lineage>
</organism>
<dbReference type="OrthoDB" id="9974378at2759"/>
<dbReference type="Proteomes" id="UP000299102">
    <property type="component" value="Unassembled WGS sequence"/>
</dbReference>
<dbReference type="AlphaFoldDB" id="A0A4C1Z492"/>
<proteinExistence type="predicted"/>
<keyword evidence="2" id="KW-1185">Reference proteome</keyword>
<evidence type="ECO:0000313" key="1">
    <source>
        <dbReference type="EMBL" id="GBP83426.1"/>
    </source>
</evidence>
<sequence>MTLLQLYAAIINLNEIRLVQLVAANRATYFHQRSCSHCQRFPKLQSWLAKPPTKDLEAGNALVTTLRLRVSMGSSDQLSSGDLHVRLPLKMLYEILETIEIGGHLYNFSL</sequence>
<name>A0A4C1Z492_EUMVA</name>
<evidence type="ECO:0000313" key="2">
    <source>
        <dbReference type="Proteomes" id="UP000299102"/>
    </source>
</evidence>
<reference evidence="1 2" key="1">
    <citation type="journal article" date="2019" name="Commun. Biol.">
        <title>The bagworm genome reveals a unique fibroin gene that provides high tensile strength.</title>
        <authorList>
            <person name="Kono N."/>
            <person name="Nakamura H."/>
            <person name="Ohtoshi R."/>
            <person name="Tomita M."/>
            <person name="Numata K."/>
            <person name="Arakawa K."/>
        </authorList>
    </citation>
    <scope>NUCLEOTIDE SEQUENCE [LARGE SCALE GENOMIC DNA]</scope>
</reference>
<protein>
    <submittedName>
        <fullName evidence="1">Uncharacterized protein</fullName>
    </submittedName>
</protein>
<gene>
    <name evidence="1" type="ORF">EVAR_62440_1</name>
</gene>
<comment type="caution">
    <text evidence="1">The sequence shown here is derived from an EMBL/GenBank/DDBJ whole genome shotgun (WGS) entry which is preliminary data.</text>
</comment>
<accession>A0A4C1Z492</accession>
<dbReference type="EMBL" id="BGZK01001620">
    <property type="protein sequence ID" value="GBP83426.1"/>
    <property type="molecule type" value="Genomic_DNA"/>
</dbReference>
<dbReference type="Pfam" id="PF13896">
    <property type="entry name" value="Glyco_transf_49"/>
    <property type="match status" value="1"/>
</dbReference>